<gene>
    <name evidence="3" type="ORF">EV140_2231</name>
    <name evidence="2" type="ORF">MalAC0309_0447</name>
</gene>
<dbReference type="PANTHER" id="PTHR37832:SF1">
    <property type="entry name" value="STRESS-RESPONSE A_B BARREL DOMAIN-CONTAINING PROTEIN"/>
    <property type="match status" value="1"/>
</dbReference>
<reference evidence="4" key="3">
    <citation type="submission" date="2015-12" db="EMBL/GenBank/DDBJ databases">
        <authorList>
            <person name="Shamseldin A."/>
            <person name="Moawad H."/>
            <person name="Abd El-Rahim W.M."/>
            <person name="Sadowsky M.J."/>
        </authorList>
    </citation>
    <scope>NUCLEOTIDE SEQUENCE [LARGE SCALE GENOMIC DNA]</scope>
    <source>
        <strain evidence="4">JAM AC0309</strain>
    </source>
</reference>
<reference evidence="3" key="5">
    <citation type="submission" date="2019-02" db="EMBL/GenBank/DDBJ databases">
        <authorList>
            <person name="Whitman W."/>
            <person name="Huntemann M."/>
            <person name="Clum A."/>
            <person name="Pillay M."/>
            <person name="Palaniappan K."/>
            <person name="Varghese N."/>
            <person name="Mikhailova N."/>
            <person name="Stamatis D."/>
            <person name="Reddy T."/>
            <person name="Daum C."/>
            <person name="Shapiro N."/>
            <person name="Ivanova N."/>
            <person name="Kyrpides N."/>
            <person name="Woyke T."/>
        </authorList>
    </citation>
    <scope>NUCLEOTIDE SEQUENCE</scope>
    <source>
        <strain evidence="3">AC4r</strain>
    </source>
</reference>
<dbReference type="Proteomes" id="UP000218965">
    <property type="component" value="Chromosome"/>
</dbReference>
<dbReference type="Pfam" id="PF07876">
    <property type="entry name" value="Dabb"/>
    <property type="match status" value="1"/>
</dbReference>
<evidence type="ECO:0000313" key="5">
    <source>
        <dbReference type="Proteomes" id="UP000292408"/>
    </source>
</evidence>
<dbReference type="SMART" id="SM00886">
    <property type="entry name" value="Dabb"/>
    <property type="match status" value="1"/>
</dbReference>
<reference evidence="3 5" key="1">
    <citation type="journal article" date="2015" name="Stand. Genomic Sci.">
        <title>Genomic Encyclopedia of Bacterial and Archaeal Type Strains, Phase III: the genomes of soil and plant-associated and newly described type strains.</title>
        <authorList>
            <person name="Whitman W.B."/>
            <person name="Woyke T."/>
            <person name="Klenk H.P."/>
            <person name="Zhou Y."/>
            <person name="Lilburn T.G."/>
            <person name="Beck B.J."/>
            <person name="De Vos P."/>
            <person name="Vandamme P."/>
            <person name="Eisen J.A."/>
            <person name="Garrity G."/>
            <person name="Hugenholtz P."/>
            <person name="Kyrpides N.C."/>
        </authorList>
    </citation>
    <scope>NUCLEOTIDE SEQUENCE [LARGE SCALE GENOMIC DNA]</scope>
    <source>
        <strain evidence="3 5">AC4r</strain>
    </source>
</reference>
<reference evidence="2" key="2">
    <citation type="submission" date="2015-12" db="EMBL/GenBank/DDBJ databases">
        <authorList>
            <consortium name="Microcella alkaliphila JAM AC0309 genome sequencing consortium"/>
            <person name="Kurata A."/>
            <person name="Hirose Y."/>
            <person name="Kishimoto N."/>
            <person name="Kobayashi T."/>
        </authorList>
    </citation>
    <scope>NUCLEOTIDE SEQUENCE</scope>
    <source>
        <strain evidence="2">JAM AC0309</strain>
    </source>
</reference>
<dbReference type="KEGG" id="malk:MalAC0309_0447"/>
<evidence type="ECO:0000313" key="3">
    <source>
        <dbReference type="EMBL" id="RZT58461.1"/>
    </source>
</evidence>
<evidence type="ECO:0000313" key="2">
    <source>
        <dbReference type="EMBL" id="BAU31319.1"/>
    </source>
</evidence>
<dbReference type="Proteomes" id="UP000292408">
    <property type="component" value="Unassembled WGS sequence"/>
</dbReference>
<dbReference type="SUPFAM" id="SSF54909">
    <property type="entry name" value="Dimeric alpha+beta barrel"/>
    <property type="match status" value="1"/>
</dbReference>
<dbReference type="InterPro" id="IPR013097">
    <property type="entry name" value="Dabb"/>
</dbReference>
<keyword evidence="5" id="KW-1185">Reference proteome</keyword>
<name>A0A0U4WTV8_9MICO</name>
<dbReference type="EMBL" id="AP017315">
    <property type="protein sequence ID" value="BAU31319.1"/>
    <property type="molecule type" value="Genomic_DNA"/>
</dbReference>
<sequence>MIRHVVFFRLGSSEAERAADIRRFAAPLEALVGVIPGLRSLTVGADIGLLEANWHAVLISEHDDREALAVYANHPAHIEAATIVRSLMIDRATVDYEV</sequence>
<proteinExistence type="predicted"/>
<dbReference type="RefSeq" id="WP_096420449.1">
    <property type="nucleotide sequence ID" value="NZ_AP017315.1"/>
</dbReference>
<dbReference type="PROSITE" id="PS51502">
    <property type="entry name" value="S_R_A_B_BARREL"/>
    <property type="match status" value="1"/>
</dbReference>
<dbReference type="OrthoDB" id="6637496at2"/>
<evidence type="ECO:0000313" key="4">
    <source>
        <dbReference type="Proteomes" id="UP000218965"/>
    </source>
</evidence>
<dbReference type="PANTHER" id="PTHR37832">
    <property type="entry name" value="BLL2683 PROTEIN"/>
    <property type="match status" value="1"/>
</dbReference>
<feature type="domain" description="Stress-response A/B barrel" evidence="1">
    <location>
        <begin position="2"/>
        <end position="96"/>
    </location>
</feature>
<dbReference type="AlphaFoldDB" id="A0A0U4WTV8"/>
<reference evidence="2 4" key="4">
    <citation type="submission" date="2016-01" db="EMBL/GenBank/DDBJ databases">
        <title>Microcella alkaliphila JAM AC0309 whole genome shotgun sequence.</title>
        <authorList>
            <person name="Kurata A."/>
            <person name="Hirose Y."/>
            <person name="Kishimoto N."/>
            <person name="Kobayashi T."/>
        </authorList>
    </citation>
    <scope>NUCLEOTIDE SEQUENCE [LARGE SCALE GENOMIC DNA]</scope>
    <source>
        <strain evidence="2 4">JAM AC0309</strain>
    </source>
</reference>
<accession>A0A0U4WTV8</accession>
<dbReference type="EMBL" id="SGXT01000017">
    <property type="protein sequence ID" value="RZT58461.1"/>
    <property type="molecule type" value="Genomic_DNA"/>
</dbReference>
<dbReference type="InterPro" id="IPR011008">
    <property type="entry name" value="Dimeric_a/b-barrel"/>
</dbReference>
<protein>
    <submittedName>
        <fullName evidence="2">Stress responsive alpha-beta barrel domain protein Dabb</fullName>
    </submittedName>
    <submittedName>
        <fullName evidence="3">Stress responsive alpha/beta barrel protein</fullName>
    </submittedName>
</protein>
<evidence type="ECO:0000259" key="1">
    <source>
        <dbReference type="PROSITE" id="PS51502"/>
    </source>
</evidence>
<dbReference type="Gene3D" id="3.30.70.100">
    <property type="match status" value="1"/>
</dbReference>
<organism evidence="2 4">
    <name type="scientific">Microcella alkaliphila</name>
    <dbReference type="NCBI Taxonomy" id="279828"/>
    <lineage>
        <taxon>Bacteria</taxon>
        <taxon>Bacillati</taxon>
        <taxon>Actinomycetota</taxon>
        <taxon>Actinomycetes</taxon>
        <taxon>Micrococcales</taxon>
        <taxon>Microbacteriaceae</taxon>
        <taxon>Microcella</taxon>
    </lineage>
</organism>